<name>A0ABY8H4C2_9MICC</name>
<evidence type="ECO:0000313" key="5">
    <source>
        <dbReference type="Proteomes" id="UP001219037"/>
    </source>
</evidence>
<evidence type="ECO:0000256" key="2">
    <source>
        <dbReference type="SAM" id="MobiDB-lite"/>
    </source>
</evidence>
<dbReference type="PANTHER" id="PTHR12110">
    <property type="entry name" value="HYDROXYPYRUVATE ISOMERASE"/>
    <property type="match status" value="1"/>
</dbReference>
<dbReference type="RefSeq" id="WP_278157157.1">
    <property type="nucleotide sequence ID" value="NZ_CP121252.1"/>
</dbReference>
<dbReference type="PANTHER" id="PTHR12110:SF47">
    <property type="match status" value="1"/>
</dbReference>
<evidence type="ECO:0000313" key="4">
    <source>
        <dbReference type="EMBL" id="WFP15982.1"/>
    </source>
</evidence>
<gene>
    <name evidence="4" type="ORF">P8192_11355</name>
</gene>
<evidence type="ECO:0000259" key="3">
    <source>
        <dbReference type="Pfam" id="PF01261"/>
    </source>
</evidence>
<feature type="domain" description="Xylose isomerase-like TIM barrel" evidence="3">
    <location>
        <begin position="38"/>
        <end position="271"/>
    </location>
</feature>
<keyword evidence="4" id="KW-0413">Isomerase</keyword>
<dbReference type="Proteomes" id="UP001219037">
    <property type="component" value="Chromosome"/>
</dbReference>
<protein>
    <submittedName>
        <fullName evidence="4">Sugar phosphate isomerase/epimerase</fullName>
    </submittedName>
</protein>
<dbReference type="InterPro" id="IPR050312">
    <property type="entry name" value="IolE/XylAMocC-like"/>
</dbReference>
<dbReference type="InterPro" id="IPR036237">
    <property type="entry name" value="Xyl_isomerase-like_sf"/>
</dbReference>
<dbReference type="EMBL" id="CP121252">
    <property type="protein sequence ID" value="WFP15982.1"/>
    <property type="molecule type" value="Genomic_DNA"/>
</dbReference>
<sequence>MPEPRGADLSGAERTPIRPIPVTLSSSSVFTLHPQHVFAMAQDLGYDGIEMMVTQSAWSQDPVRLDQLSEQHEMPIHSIHAPTLLFTQQVWGSAWNKIARSADMARELGAELVVVHPPFRWQGSYARDFAEGIRDIMEATGIMITVENMYPWKVRGREAKMYLPHHDPVPLDYDFVTWDFSHAASAEADSLAAFRLLGERLRHVHLTDGTNTGKDDHLLPGHGAQPVAECLQFLGASGFTGSVCVEVSTRNAKYAGQREEMLAESLNFARRHLALGQRQARQQHQNQTPRETQEHP</sequence>
<organism evidence="4 5">
    <name type="scientific">Citricoccus muralis</name>
    <dbReference type="NCBI Taxonomy" id="169134"/>
    <lineage>
        <taxon>Bacteria</taxon>
        <taxon>Bacillati</taxon>
        <taxon>Actinomycetota</taxon>
        <taxon>Actinomycetes</taxon>
        <taxon>Micrococcales</taxon>
        <taxon>Micrococcaceae</taxon>
        <taxon>Citricoccus</taxon>
    </lineage>
</organism>
<dbReference type="GO" id="GO:0016853">
    <property type="term" value="F:isomerase activity"/>
    <property type="evidence" value="ECO:0007669"/>
    <property type="project" value="UniProtKB-KW"/>
</dbReference>
<keyword evidence="5" id="KW-1185">Reference proteome</keyword>
<dbReference type="Gene3D" id="3.20.20.150">
    <property type="entry name" value="Divalent-metal-dependent TIM barrel enzymes"/>
    <property type="match status" value="1"/>
</dbReference>
<accession>A0ABY8H4C2</accession>
<feature type="compositionally biased region" description="Low complexity" evidence="2">
    <location>
        <begin position="276"/>
        <end position="287"/>
    </location>
</feature>
<dbReference type="Pfam" id="PF01261">
    <property type="entry name" value="AP_endonuc_2"/>
    <property type="match status" value="1"/>
</dbReference>
<reference evidence="4 5" key="1">
    <citation type="submission" date="2023-04" db="EMBL/GenBank/DDBJ databases">
        <title>Funneling lignin-derived compounds into biodiesel using alkali-halophilic Citricoccus sp. P2.</title>
        <authorList>
            <person name="Luo C.-B."/>
        </authorList>
    </citation>
    <scope>NUCLEOTIDE SEQUENCE [LARGE SCALE GENOMIC DNA]</scope>
    <source>
        <strain evidence="4 5">P2</strain>
    </source>
</reference>
<keyword evidence="1" id="KW-0119">Carbohydrate metabolism</keyword>
<dbReference type="SUPFAM" id="SSF51658">
    <property type="entry name" value="Xylose isomerase-like"/>
    <property type="match status" value="1"/>
</dbReference>
<feature type="region of interest" description="Disordered" evidence="2">
    <location>
        <begin position="276"/>
        <end position="296"/>
    </location>
</feature>
<evidence type="ECO:0000256" key="1">
    <source>
        <dbReference type="ARBA" id="ARBA00023277"/>
    </source>
</evidence>
<dbReference type="InterPro" id="IPR013022">
    <property type="entry name" value="Xyl_isomerase-like_TIM-brl"/>
</dbReference>
<proteinExistence type="predicted"/>